<dbReference type="NCBIfam" id="NF033674">
    <property type="entry name" value="stress_OB_fold"/>
    <property type="match status" value="1"/>
</dbReference>
<accession>A0ABZ3C2C3</accession>
<dbReference type="SUPFAM" id="SSF101756">
    <property type="entry name" value="Hypothetical protein YgiW"/>
    <property type="match status" value="1"/>
</dbReference>
<dbReference type="Gene3D" id="2.40.50.200">
    <property type="entry name" value="Bacterial OB-fold"/>
    <property type="match status" value="1"/>
</dbReference>
<evidence type="ECO:0000256" key="2">
    <source>
        <dbReference type="SAM" id="Phobius"/>
    </source>
</evidence>
<feature type="transmembrane region" description="Helical" evidence="2">
    <location>
        <begin position="33"/>
        <end position="56"/>
    </location>
</feature>
<name>A0ABZ3C2C3_9GAMM</name>
<keyword evidence="4" id="KW-1185">Reference proteome</keyword>
<keyword evidence="2" id="KW-1133">Transmembrane helix</keyword>
<protein>
    <submittedName>
        <fullName evidence="3">NirD/YgiW/YdeI family stress tolerance protein</fullName>
    </submittedName>
</protein>
<dbReference type="EMBL" id="CP150637">
    <property type="protein sequence ID" value="WZW88641.1"/>
    <property type="molecule type" value="Genomic_DNA"/>
</dbReference>
<evidence type="ECO:0000256" key="1">
    <source>
        <dbReference type="ARBA" id="ARBA00022729"/>
    </source>
</evidence>
<keyword evidence="2" id="KW-0472">Membrane</keyword>
<dbReference type="InterPro" id="IPR036700">
    <property type="entry name" value="BOBF_sf"/>
</dbReference>
<dbReference type="RefSeq" id="WP_051396016.1">
    <property type="nucleotide sequence ID" value="NZ_AZOD01000001.1"/>
</dbReference>
<dbReference type="PANTHER" id="PTHR36571">
    <property type="entry name" value="PROTEIN YGIW"/>
    <property type="match status" value="1"/>
</dbReference>
<dbReference type="InterPro" id="IPR005220">
    <property type="entry name" value="CarO-like"/>
</dbReference>
<dbReference type="PANTHER" id="PTHR36571:SF1">
    <property type="entry name" value="PROTEIN YGIW"/>
    <property type="match status" value="1"/>
</dbReference>
<dbReference type="Pfam" id="PF04076">
    <property type="entry name" value="BOF"/>
    <property type="match status" value="1"/>
</dbReference>
<organism evidence="3 4">
    <name type="scientific">Ignatzschineria larvae DSM 13226</name>
    <dbReference type="NCBI Taxonomy" id="1111732"/>
    <lineage>
        <taxon>Bacteria</taxon>
        <taxon>Pseudomonadati</taxon>
        <taxon>Pseudomonadota</taxon>
        <taxon>Gammaproteobacteria</taxon>
        <taxon>Cardiobacteriales</taxon>
        <taxon>Ignatzschineriaceae</taxon>
        <taxon>Ignatzschineria</taxon>
    </lineage>
</organism>
<sequence length="169" mass="19351">MERQRDWQMQGNADSTMEITLGNQRLKMGLKTFFTVIAGVILSLVLNVISEPVWAIEGHDLPTDSNPEEELAINVDIDIRRNNGATLVKEARLLDDDMRVTLQGSIVKQLSKERYLFQDPSGEMEIEIEHDEWYGIEVTPEDTILLQGEIERSHFQPVVLDVDFLLKLE</sequence>
<dbReference type="Proteomes" id="UP001449178">
    <property type="component" value="Chromosome"/>
</dbReference>
<evidence type="ECO:0000313" key="4">
    <source>
        <dbReference type="Proteomes" id="UP001449178"/>
    </source>
</evidence>
<reference evidence="3 4" key="1">
    <citation type="submission" date="2024-03" db="EMBL/GenBank/DDBJ databases">
        <title>Complete Genome Sequence and Annotation of Ignatzschineria larvae DSM 13226.</title>
        <authorList>
            <person name="Cantrell E."/>
            <person name="Burcham Z.M."/>
        </authorList>
    </citation>
    <scope>NUCLEOTIDE SEQUENCE [LARGE SCALE GENOMIC DNA]</scope>
    <source>
        <strain evidence="3 4">DSM 13226</strain>
    </source>
</reference>
<evidence type="ECO:0000313" key="3">
    <source>
        <dbReference type="EMBL" id="WZW88641.1"/>
    </source>
</evidence>
<proteinExistence type="predicted"/>
<keyword evidence="2" id="KW-0812">Transmembrane</keyword>
<keyword evidence="1" id="KW-0732">Signal</keyword>
<gene>
    <name evidence="3" type="ORF">WMO13_04430</name>
</gene>